<accession>A0AA88I7U3</accession>
<reference evidence="1" key="1">
    <citation type="submission" date="2023-07" db="EMBL/GenBank/DDBJ databases">
        <title>Chromosome-level genome assembly of Artemia franciscana.</title>
        <authorList>
            <person name="Jo E."/>
        </authorList>
    </citation>
    <scope>NUCLEOTIDE SEQUENCE</scope>
    <source>
        <tissue evidence="1">Whole body</tissue>
    </source>
</reference>
<keyword evidence="2" id="KW-1185">Reference proteome</keyword>
<protein>
    <submittedName>
        <fullName evidence="1">Uncharacterized protein</fullName>
    </submittedName>
</protein>
<comment type="caution">
    <text evidence="1">The sequence shown here is derived from an EMBL/GenBank/DDBJ whole genome shotgun (WGS) entry which is preliminary data.</text>
</comment>
<proteinExistence type="predicted"/>
<name>A0AA88I7U3_ARTSF</name>
<evidence type="ECO:0000313" key="1">
    <source>
        <dbReference type="EMBL" id="KAK2725785.1"/>
    </source>
</evidence>
<evidence type="ECO:0000313" key="2">
    <source>
        <dbReference type="Proteomes" id="UP001187531"/>
    </source>
</evidence>
<dbReference type="EMBL" id="JAVRJZ010000002">
    <property type="protein sequence ID" value="KAK2725785.1"/>
    <property type="molecule type" value="Genomic_DNA"/>
</dbReference>
<organism evidence="1 2">
    <name type="scientific">Artemia franciscana</name>
    <name type="common">Brine shrimp</name>
    <name type="synonym">Artemia sanfranciscana</name>
    <dbReference type="NCBI Taxonomy" id="6661"/>
    <lineage>
        <taxon>Eukaryota</taxon>
        <taxon>Metazoa</taxon>
        <taxon>Ecdysozoa</taxon>
        <taxon>Arthropoda</taxon>
        <taxon>Crustacea</taxon>
        <taxon>Branchiopoda</taxon>
        <taxon>Anostraca</taxon>
        <taxon>Artemiidae</taxon>
        <taxon>Artemia</taxon>
    </lineage>
</organism>
<sequence>MPQLKSEIARTIDESGLYNSKLLALICDGPNVNNTLFRLIYSEKSELTVSEGLLDIGTYKIHFVPNAFQKRLQEIGENCSDLIIKEYHSFSGWPARQEDYRKTQEKTGVPKSRFLKHILSRWLTIGPSALRLREQMLALSECFVVYIPKKPPSDEINCIQRDHLDNQTINHESIVSVCV</sequence>
<dbReference type="AlphaFoldDB" id="A0AA88I7U3"/>
<dbReference type="Proteomes" id="UP001187531">
    <property type="component" value="Unassembled WGS sequence"/>
</dbReference>
<gene>
    <name evidence="1" type="ORF">QYM36_000316</name>
</gene>